<sequence length="69" mass="7980">MYRRLVGMPDGYAMPVRDRLGLEPGLEDHDVDLRRADRWSLWHRGQCHNQGKPGSYHRPHPPIGSSYKG</sequence>
<organism evidence="2 3">
    <name type="scientific">Phytohabitans aurantiacus</name>
    <dbReference type="NCBI Taxonomy" id="3016789"/>
    <lineage>
        <taxon>Bacteria</taxon>
        <taxon>Bacillati</taxon>
        <taxon>Actinomycetota</taxon>
        <taxon>Actinomycetes</taxon>
        <taxon>Micromonosporales</taxon>
        <taxon>Micromonosporaceae</taxon>
    </lineage>
</organism>
<evidence type="ECO:0000256" key="1">
    <source>
        <dbReference type="SAM" id="MobiDB-lite"/>
    </source>
</evidence>
<evidence type="ECO:0000313" key="2">
    <source>
        <dbReference type="EMBL" id="GLH96213.1"/>
    </source>
</evidence>
<reference evidence="2" key="1">
    <citation type="submission" date="2022-12" db="EMBL/GenBank/DDBJ databases">
        <title>New Phytohabitans aurantiacus sp. RD004123 nov., an actinomycete isolated from soil.</title>
        <authorList>
            <person name="Triningsih D.W."/>
            <person name="Harunari E."/>
            <person name="Igarashi Y."/>
        </authorList>
    </citation>
    <scope>NUCLEOTIDE SEQUENCE</scope>
    <source>
        <strain evidence="2">RD004123</strain>
    </source>
</reference>
<dbReference type="EMBL" id="BSDI01000006">
    <property type="protein sequence ID" value="GLH96213.1"/>
    <property type="molecule type" value="Genomic_DNA"/>
</dbReference>
<evidence type="ECO:0000313" key="3">
    <source>
        <dbReference type="Proteomes" id="UP001144280"/>
    </source>
</evidence>
<comment type="caution">
    <text evidence="2">The sequence shown here is derived from an EMBL/GenBank/DDBJ whole genome shotgun (WGS) entry which is preliminary data.</text>
</comment>
<gene>
    <name evidence="2" type="ORF">Pa4123_14860</name>
</gene>
<proteinExistence type="predicted"/>
<protein>
    <submittedName>
        <fullName evidence="2">Uncharacterized protein</fullName>
    </submittedName>
</protein>
<name>A0ABQ5QP44_9ACTN</name>
<dbReference type="Proteomes" id="UP001144280">
    <property type="component" value="Unassembled WGS sequence"/>
</dbReference>
<feature type="region of interest" description="Disordered" evidence="1">
    <location>
        <begin position="48"/>
        <end position="69"/>
    </location>
</feature>
<keyword evidence="3" id="KW-1185">Reference proteome</keyword>
<accession>A0ABQ5QP44</accession>